<gene>
    <name evidence="1" type="ORF">RFULGI_LOCUS11311</name>
</gene>
<evidence type="ECO:0000313" key="1">
    <source>
        <dbReference type="EMBL" id="CAG8718681.1"/>
    </source>
</evidence>
<comment type="caution">
    <text evidence="1">The sequence shown here is derived from an EMBL/GenBank/DDBJ whole genome shotgun (WGS) entry which is preliminary data.</text>
</comment>
<accession>A0A9N9I3Q3</accession>
<proteinExistence type="predicted"/>
<dbReference type="AlphaFoldDB" id="A0A9N9I3Q3"/>
<dbReference type="OrthoDB" id="2449218at2759"/>
<dbReference type="Proteomes" id="UP000789396">
    <property type="component" value="Unassembled WGS sequence"/>
</dbReference>
<keyword evidence="2" id="KW-1185">Reference proteome</keyword>
<organism evidence="1 2">
    <name type="scientific">Racocetra fulgida</name>
    <dbReference type="NCBI Taxonomy" id="60492"/>
    <lineage>
        <taxon>Eukaryota</taxon>
        <taxon>Fungi</taxon>
        <taxon>Fungi incertae sedis</taxon>
        <taxon>Mucoromycota</taxon>
        <taxon>Glomeromycotina</taxon>
        <taxon>Glomeromycetes</taxon>
        <taxon>Diversisporales</taxon>
        <taxon>Gigasporaceae</taxon>
        <taxon>Racocetra</taxon>
    </lineage>
</organism>
<name>A0A9N9I3Q3_9GLOM</name>
<feature type="non-terminal residue" evidence="1">
    <location>
        <position position="162"/>
    </location>
</feature>
<reference evidence="1" key="1">
    <citation type="submission" date="2021-06" db="EMBL/GenBank/DDBJ databases">
        <authorList>
            <person name="Kallberg Y."/>
            <person name="Tangrot J."/>
            <person name="Rosling A."/>
        </authorList>
    </citation>
    <scope>NUCLEOTIDE SEQUENCE</scope>
    <source>
        <strain evidence="1">IN212</strain>
    </source>
</reference>
<dbReference type="EMBL" id="CAJVPZ010024288">
    <property type="protein sequence ID" value="CAG8718681.1"/>
    <property type="molecule type" value="Genomic_DNA"/>
</dbReference>
<protein>
    <submittedName>
        <fullName evidence="1">6476_t:CDS:1</fullName>
    </submittedName>
</protein>
<sequence length="162" mass="18402">EKLFSQLKERKDDIDRILYSQNAYAVGSDFQIDYSTPCITCWVAKLELSVMKHLSELCDNIFDIVFKIVEALDTNNVSNVLSTSSKITRIRREMKKKHRQSYGNDGIGHDSDGDYDDDVGDVGKVNAKYNGVIKISFDSKFNANNESLESDDEIFESDDEIP</sequence>
<evidence type="ECO:0000313" key="2">
    <source>
        <dbReference type="Proteomes" id="UP000789396"/>
    </source>
</evidence>